<keyword evidence="4" id="KW-1185">Reference proteome</keyword>
<keyword evidence="1" id="KW-0812">Transmembrane</keyword>
<evidence type="ECO:0000313" key="2">
    <source>
        <dbReference type="EMBL" id="KAG0485653.1"/>
    </source>
</evidence>
<name>A0A835V6Q0_VANPL</name>
<gene>
    <name evidence="3" type="ORF">HPP92_009527</name>
    <name evidence="2" type="ORF">HPP92_009732</name>
</gene>
<protein>
    <recommendedName>
        <fullName evidence="6">60S ribosomal protein L18a-like protein</fullName>
    </recommendedName>
</protein>
<evidence type="ECO:0000313" key="5">
    <source>
        <dbReference type="Proteomes" id="UP000639772"/>
    </source>
</evidence>
<dbReference type="Proteomes" id="UP000639772">
    <property type="component" value="Unassembled WGS sequence"/>
</dbReference>
<dbReference type="Proteomes" id="UP000636800">
    <property type="component" value="Unassembled WGS sequence"/>
</dbReference>
<dbReference type="EMBL" id="JADCNM010000004">
    <property type="protein sequence ID" value="KAG0487432.1"/>
    <property type="molecule type" value="Genomic_DNA"/>
</dbReference>
<comment type="caution">
    <text evidence="3">The sequence shown here is derived from an EMBL/GenBank/DDBJ whole genome shotgun (WGS) entry which is preliminary data.</text>
</comment>
<evidence type="ECO:0008006" key="6">
    <source>
        <dbReference type="Google" id="ProtNLM"/>
    </source>
</evidence>
<sequence length="100" mass="11285">MPFIPMDQEKSNHGRYLLIKDVEPGWGMYDKPLRCHGCGIGWFCFLLGFLCPLMWYYATVLYLSNYYHKDPRERGGLAASAIAALISTVATLVIILAVLV</sequence>
<dbReference type="OrthoDB" id="1922941at2759"/>
<dbReference type="EMBL" id="JADCNL010000004">
    <property type="protein sequence ID" value="KAG0485653.1"/>
    <property type="molecule type" value="Genomic_DNA"/>
</dbReference>
<evidence type="ECO:0000313" key="3">
    <source>
        <dbReference type="EMBL" id="KAG0487432.1"/>
    </source>
</evidence>
<dbReference type="PANTHER" id="PTHR46666">
    <property type="entry name" value="60S RIBOSOMAL L18A-LIKE PROTEIN"/>
    <property type="match status" value="1"/>
</dbReference>
<accession>A0A835V6Q0</accession>
<proteinExistence type="predicted"/>
<keyword evidence="1" id="KW-1133">Transmembrane helix</keyword>
<dbReference type="AlphaFoldDB" id="A0A835V6Q0"/>
<evidence type="ECO:0000313" key="4">
    <source>
        <dbReference type="Proteomes" id="UP000636800"/>
    </source>
</evidence>
<keyword evidence="1" id="KW-0472">Membrane</keyword>
<evidence type="ECO:0000256" key="1">
    <source>
        <dbReference type="SAM" id="Phobius"/>
    </source>
</evidence>
<feature type="transmembrane region" description="Helical" evidence="1">
    <location>
        <begin position="40"/>
        <end position="63"/>
    </location>
</feature>
<organism evidence="3 5">
    <name type="scientific">Vanilla planifolia</name>
    <name type="common">Vanilla</name>
    <dbReference type="NCBI Taxonomy" id="51239"/>
    <lineage>
        <taxon>Eukaryota</taxon>
        <taxon>Viridiplantae</taxon>
        <taxon>Streptophyta</taxon>
        <taxon>Embryophyta</taxon>
        <taxon>Tracheophyta</taxon>
        <taxon>Spermatophyta</taxon>
        <taxon>Magnoliopsida</taxon>
        <taxon>Liliopsida</taxon>
        <taxon>Asparagales</taxon>
        <taxon>Orchidaceae</taxon>
        <taxon>Vanilloideae</taxon>
        <taxon>Vanilleae</taxon>
        <taxon>Vanilla</taxon>
    </lineage>
</organism>
<dbReference type="PANTHER" id="PTHR46666:SF2">
    <property type="entry name" value="60S RIBOSOMAL L18A-LIKE PROTEIN"/>
    <property type="match status" value="1"/>
</dbReference>
<feature type="transmembrane region" description="Helical" evidence="1">
    <location>
        <begin position="75"/>
        <end position="99"/>
    </location>
</feature>
<reference evidence="4 5" key="1">
    <citation type="journal article" date="2020" name="Nat. Food">
        <title>A phased Vanilla planifolia genome enables genetic improvement of flavour and production.</title>
        <authorList>
            <person name="Hasing T."/>
            <person name="Tang H."/>
            <person name="Brym M."/>
            <person name="Khazi F."/>
            <person name="Huang T."/>
            <person name="Chambers A.H."/>
        </authorList>
    </citation>
    <scope>NUCLEOTIDE SEQUENCE [LARGE SCALE GENOMIC DNA]</scope>
    <source>
        <tissue evidence="3">Leaf</tissue>
    </source>
</reference>